<evidence type="ECO:0000256" key="6">
    <source>
        <dbReference type="ARBA" id="ARBA00046280"/>
    </source>
</evidence>
<dbReference type="PIRSF" id="PIRSF028865">
    <property type="entry name" value="Membrin-2"/>
    <property type="match status" value="1"/>
</dbReference>
<organism evidence="9 10">
    <name type="scientific">Vittaforma corneae (strain ATCC 50505)</name>
    <name type="common">Microsporidian parasite</name>
    <name type="synonym">Nosema corneum</name>
    <dbReference type="NCBI Taxonomy" id="993615"/>
    <lineage>
        <taxon>Eukaryota</taxon>
        <taxon>Fungi</taxon>
        <taxon>Fungi incertae sedis</taxon>
        <taxon>Microsporidia</taxon>
        <taxon>Nosematidae</taxon>
        <taxon>Vittaforma</taxon>
    </lineage>
</organism>
<accession>L2GQA2</accession>
<keyword evidence="4 8" id="KW-1133">Transmembrane helix</keyword>
<keyword evidence="5 8" id="KW-0472">Membrane</keyword>
<dbReference type="GO" id="GO:0005484">
    <property type="term" value="F:SNAP receptor activity"/>
    <property type="evidence" value="ECO:0007669"/>
    <property type="project" value="InterPro"/>
</dbReference>
<gene>
    <name evidence="9" type="ORF">VICG_00109</name>
</gene>
<dbReference type="Proteomes" id="UP000011082">
    <property type="component" value="Unassembled WGS sequence"/>
</dbReference>
<dbReference type="EMBL" id="JH370130">
    <property type="protein sequence ID" value="ELA42794.1"/>
    <property type="molecule type" value="Genomic_DNA"/>
</dbReference>
<evidence type="ECO:0000256" key="4">
    <source>
        <dbReference type="ARBA" id="ARBA00022989"/>
    </source>
</evidence>
<evidence type="ECO:0000256" key="5">
    <source>
        <dbReference type="ARBA" id="ARBA00023136"/>
    </source>
</evidence>
<reference evidence="10" key="1">
    <citation type="submission" date="2011-05" db="EMBL/GenBank/DDBJ databases">
        <title>The genome sequence of Vittaforma corneae strain ATCC 50505.</title>
        <authorList>
            <consortium name="The Broad Institute Genome Sequencing Platform"/>
            <person name="Cuomo C."/>
            <person name="Didier E."/>
            <person name="Bowers L."/>
            <person name="Young S.K."/>
            <person name="Zeng Q."/>
            <person name="Gargeya S."/>
            <person name="Fitzgerald M."/>
            <person name="Haas B."/>
            <person name="Abouelleil A."/>
            <person name="Alvarado L."/>
            <person name="Arachchi H.M."/>
            <person name="Berlin A."/>
            <person name="Chapman S.B."/>
            <person name="Gearin G."/>
            <person name="Goldberg J."/>
            <person name="Griggs A."/>
            <person name="Gujja S."/>
            <person name="Hansen M."/>
            <person name="Heiman D."/>
            <person name="Howarth C."/>
            <person name="Larimer J."/>
            <person name="Lui A."/>
            <person name="MacDonald P.J.P."/>
            <person name="McCowen C."/>
            <person name="Montmayeur A."/>
            <person name="Murphy C."/>
            <person name="Neiman D."/>
            <person name="Pearson M."/>
            <person name="Priest M."/>
            <person name="Roberts A."/>
            <person name="Saif S."/>
            <person name="Shea T."/>
            <person name="Sisk P."/>
            <person name="Stolte C."/>
            <person name="Sykes S."/>
            <person name="Wortman J."/>
            <person name="Nusbaum C."/>
            <person name="Birren B."/>
        </authorList>
    </citation>
    <scope>NUCLEOTIDE SEQUENCE [LARGE SCALE GENOMIC DNA]</scope>
    <source>
        <strain evidence="10">ATCC 50505</strain>
    </source>
</reference>
<dbReference type="GO" id="GO:0005794">
    <property type="term" value="C:Golgi apparatus"/>
    <property type="evidence" value="ECO:0007669"/>
    <property type="project" value="InterPro"/>
</dbReference>
<evidence type="ECO:0000313" key="9">
    <source>
        <dbReference type="EMBL" id="ELA42794.1"/>
    </source>
</evidence>
<evidence type="ECO:0000256" key="7">
    <source>
        <dbReference type="SAM" id="Coils"/>
    </source>
</evidence>
<feature type="coiled-coil region" evidence="7">
    <location>
        <begin position="58"/>
        <end position="96"/>
    </location>
</feature>
<dbReference type="VEuPathDB" id="MicrosporidiaDB:VICG_00109"/>
<name>L2GQA2_VITCO</name>
<sequence length="190" mass="21529">MSLGELKIMANEIENEIELCNKDLKKVGSLVIKTQSLMNLLAKEDPSDKEVKVLKIKASSFQSKARELSERRSKEKQELENELMDSKIRTKKITEMSDFGSEMGQSGFFAAQSSKLDDFISTSMDSLESLRRQSVYIDRINETLRRGAFRLGVSNETLSRIESRFAGDKSLFIILLIGIVALVLILRFIL</sequence>
<dbReference type="RefSeq" id="XP_007603562.1">
    <property type="nucleotide sequence ID" value="XM_007603500.1"/>
</dbReference>
<keyword evidence="10" id="KW-1185">Reference proteome</keyword>
<keyword evidence="3" id="KW-0653">Protein transport</keyword>
<dbReference type="AlphaFoldDB" id="L2GQA2"/>
<dbReference type="HOGENOM" id="CLU_116834_0_0_1"/>
<keyword evidence="1" id="KW-0813">Transport</keyword>
<evidence type="ECO:0000256" key="3">
    <source>
        <dbReference type="ARBA" id="ARBA00022927"/>
    </source>
</evidence>
<proteinExistence type="predicted"/>
<evidence type="ECO:0000256" key="8">
    <source>
        <dbReference type="SAM" id="Phobius"/>
    </source>
</evidence>
<comment type="subcellular location">
    <subcellularLocation>
        <location evidence="6">Endomembrane system</location>
        <topology evidence="6">Single-pass type IV membrane protein</topology>
    </subcellularLocation>
</comment>
<keyword evidence="2 8" id="KW-0812">Transmembrane</keyword>
<dbReference type="OMA" id="CKQKRII"/>
<evidence type="ECO:0000313" key="10">
    <source>
        <dbReference type="Proteomes" id="UP000011082"/>
    </source>
</evidence>
<dbReference type="InterPro" id="IPR027027">
    <property type="entry name" value="GOSR2/Membrin/Bos1"/>
</dbReference>
<dbReference type="GO" id="GO:0016192">
    <property type="term" value="P:vesicle-mediated transport"/>
    <property type="evidence" value="ECO:0007669"/>
    <property type="project" value="InterPro"/>
</dbReference>
<feature type="transmembrane region" description="Helical" evidence="8">
    <location>
        <begin position="170"/>
        <end position="189"/>
    </location>
</feature>
<evidence type="ECO:0000256" key="2">
    <source>
        <dbReference type="ARBA" id="ARBA00022692"/>
    </source>
</evidence>
<keyword evidence="7" id="KW-0175">Coiled coil</keyword>
<dbReference type="STRING" id="993615.L2GQA2"/>
<evidence type="ECO:0000256" key="1">
    <source>
        <dbReference type="ARBA" id="ARBA00022448"/>
    </source>
</evidence>
<dbReference type="GO" id="GO:0015031">
    <property type="term" value="P:protein transport"/>
    <property type="evidence" value="ECO:0007669"/>
    <property type="project" value="UniProtKB-KW"/>
</dbReference>
<dbReference type="GeneID" id="19880827"/>
<protein>
    <submittedName>
        <fullName evidence="9">Uncharacterized protein</fullName>
    </submittedName>
</protein>
<dbReference type="OrthoDB" id="158360at2759"/>
<dbReference type="InParanoid" id="L2GQA2"/>